<evidence type="ECO:0000256" key="1">
    <source>
        <dbReference type="SAM" id="Phobius"/>
    </source>
</evidence>
<feature type="transmembrane region" description="Helical" evidence="1">
    <location>
        <begin position="6"/>
        <end position="24"/>
    </location>
</feature>
<name>A0A5S6QDH8_TRIMR</name>
<protein>
    <submittedName>
        <fullName evidence="3">Secreted protein</fullName>
    </submittedName>
</protein>
<accession>A0A5S6QDH8</accession>
<evidence type="ECO:0000313" key="2">
    <source>
        <dbReference type="Proteomes" id="UP000046395"/>
    </source>
</evidence>
<sequence>MIPPYLGVTSSFLLFDVFINFVCFQQMAHHYARSRVIAHSHGYECNTTDIVNRRKGHLTKGNLLRMAPKSTTY</sequence>
<keyword evidence="1" id="KW-0472">Membrane</keyword>
<dbReference type="AlphaFoldDB" id="A0A5S6QDH8"/>
<organism evidence="2 3">
    <name type="scientific">Trichuris muris</name>
    <name type="common">Mouse whipworm</name>
    <dbReference type="NCBI Taxonomy" id="70415"/>
    <lineage>
        <taxon>Eukaryota</taxon>
        <taxon>Metazoa</taxon>
        <taxon>Ecdysozoa</taxon>
        <taxon>Nematoda</taxon>
        <taxon>Enoplea</taxon>
        <taxon>Dorylaimia</taxon>
        <taxon>Trichinellida</taxon>
        <taxon>Trichuridae</taxon>
        <taxon>Trichuris</taxon>
    </lineage>
</organism>
<dbReference type="WBParaSite" id="TMUE_1000005421.1">
    <property type="protein sequence ID" value="TMUE_1000005421.1"/>
    <property type="gene ID" value="WBGene00287670"/>
</dbReference>
<dbReference type="Proteomes" id="UP000046395">
    <property type="component" value="Unassembled WGS sequence"/>
</dbReference>
<reference evidence="3" key="1">
    <citation type="submission" date="2019-12" db="UniProtKB">
        <authorList>
            <consortium name="WormBaseParasite"/>
        </authorList>
    </citation>
    <scope>IDENTIFICATION</scope>
</reference>
<keyword evidence="1" id="KW-1133">Transmembrane helix</keyword>
<evidence type="ECO:0000313" key="3">
    <source>
        <dbReference type="WBParaSite" id="TMUE_1000005421.1"/>
    </source>
</evidence>
<proteinExistence type="predicted"/>
<keyword evidence="1" id="KW-0812">Transmembrane</keyword>
<keyword evidence="2" id="KW-1185">Reference proteome</keyword>